<protein>
    <recommendedName>
        <fullName evidence="3">DGQHR domain-containing protein</fullName>
    </recommendedName>
</protein>
<proteinExistence type="predicted"/>
<evidence type="ECO:0008006" key="3">
    <source>
        <dbReference type="Google" id="ProtNLM"/>
    </source>
</evidence>
<dbReference type="Pfam" id="PF14072">
    <property type="entry name" value="DndB"/>
    <property type="match status" value="1"/>
</dbReference>
<dbReference type="Proteomes" id="UP000242861">
    <property type="component" value="Unassembled WGS sequence"/>
</dbReference>
<accession>A0A2I0CRI6</accession>
<dbReference type="InterPro" id="IPR017601">
    <property type="entry name" value="DGQHR-contain_dom"/>
</dbReference>
<evidence type="ECO:0000313" key="1">
    <source>
        <dbReference type="EMBL" id="PKF71752.1"/>
    </source>
</evidence>
<comment type="caution">
    <text evidence="1">The sequence shown here is derived from an EMBL/GenBank/DDBJ whole genome shotgun (WGS) entry which is preliminary data.</text>
</comment>
<dbReference type="InterPro" id="IPR017642">
    <property type="entry name" value="DNA_S_mod_DndB"/>
</dbReference>
<dbReference type="NCBIfam" id="TIGR03187">
    <property type="entry name" value="DGQHR"/>
    <property type="match status" value="1"/>
</dbReference>
<name>A0A2I0CRI6_9PSED</name>
<evidence type="ECO:0000313" key="2">
    <source>
        <dbReference type="Proteomes" id="UP000242861"/>
    </source>
</evidence>
<reference evidence="2" key="1">
    <citation type="submission" date="2017-12" db="EMBL/GenBank/DDBJ databases">
        <authorList>
            <person name="Yu X.-Y."/>
        </authorList>
    </citation>
    <scope>NUCLEOTIDE SEQUENCE [LARGE SCALE GENOMIC DNA]</scope>
    <source>
        <strain evidence="2">ZYSR67-Z</strain>
    </source>
</reference>
<organism evidence="1 2">
    <name type="scientific">Pseudomonas fluvialis</name>
    <dbReference type="NCBI Taxonomy" id="1793966"/>
    <lineage>
        <taxon>Bacteria</taxon>
        <taxon>Pseudomonadati</taxon>
        <taxon>Pseudomonadota</taxon>
        <taxon>Gammaproteobacteria</taxon>
        <taxon>Pseudomonadales</taxon>
        <taxon>Pseudomonadaceae</taxon>
        <taxon>Pseudomonas</taxon>
    </lineage>
</organism>
<dbReference type="EMBL" id="PIYS01000008">
    <property type="protein sequence ID" value="PKF71752.1"/>
    <property type="molecule type" value="Genomic_DNA"/>
</dbReference>
<dbReference type="AlphaFoldDB" id="A0A2I0CRI6"/>
<sequence>MPQVNFTNTALNLTRGSVGFYVTAMAPGEILKFARVSRVSEDLIQGFQRTLEVSRAKKIASYITEGHVLPGAIILSAQKSLDIEFDEDTSKISFPIVEGSFLVIDGQHRLYGSHLAELAGQENIKLPVCILSNLNLTKEVEYFIDINSNQKGVPKTLRIELTKFIAEPDSIDQIRLQLFEDLNAEEDSPLHTKLSAIQRAPGYLSHVPFEIALNKTLATSPLKDFSYDHKKKLIKNYLIGVVKNLAEIGHERKLTQSAFFQAIFRVYDKACDQALMFGQKYSAEAFSIVFECLQNLDFEDRHTGTNEEAIAKLAEDISHLLDIQYKTKTPNDLF</sequence>
<gene>
    <name evidence="1" type="ORF">CW360_06145</name>
</gene>
<dbReference type="CDD" id="cd16413">
    <property type="entry name" value="DGQHR_domain"/>
    <property type="match status" value="1"/>
</dbReference>
<dbReference type="RefSeq" id="WP_101193098.1">
    <property type="nucleotide sequence ID" value="NZ_PIYS01000008.1"/>
</dbReference>